<comment type="function">
    <text evidence="2">Involved in the storage or transport of lipids necessary for membrane maintenance under stressful conditions. Displays a binding preference for lysophospholipids.</text>
</comment>
<keyword evidence="2" id="KW-0446">Lipid-binding</keyword>
<dbReference type="Gene3D" id="2.40.128.20">
    <property type="match status" value="1"/>
</dbReference>
<keyword evidence="2" id="KW-0998">Cell outer membrane</keyword>
<evidence type="ECO:0000256" key="1">
    <source>
        <dbReference type="ARBA" id="ARBA00006889"/>
    </source>
</evidence>
<organism evidence="4 5">
    <name type="scientific">Methylophilus methylotrophus</name>
    <name type="common">Bacterium W3A1</name>
    <dbReference type="NCBI Taxonomy" id="17"/>
    <lineage>
        <taxon>Bacteria</taxon>
        <taxon>Pseudomonadati</taxon>
        <taxon>Pseudomonadota</taxon>
        <taxon>Betaproteobacteria</taxon>
        <taxon>Nitrosomonadales</taxon>
        <taxon>Methylophilaceae</taxon>
        <taxon>Methylophilus</taxon>
    </lineage>
</organism>
<dbReference type="PROSITE" id="PS51257">
    <property type="entry name" value="PROKAR_LIPOPROTEIN"/>
    <property type="match status" value="1"/>
</dbReference>
<accession>A0A5C7WGD1</accession>
<reference evidence="4 5" key="1">
    <citation type="submission" date="2018-09" db="EMBL/GenBank/DDBJ databases">
        <title>Metagenome Assembled Genomes from an Advanced Water Purification Facility.</title>
        <authorList>
            <person name="Stamps B.W."/>
            <person name="Spear J.R."/>
        </authorList>
    </citation>
    <scope>NUCLEOTIDE SEQUENCE [LARGE SCALE GENOMIC DNA]</scope>
    <source>
        <strain evidence="4">Bin_42_2</strain>
    </source>
</reference>
<dbReference type="InterPro" id="IPR022271">
    <property type="entry name" value="Lipocalin_ApoD"/>
</dbReference>
<dbReference type="PROSITE" id="PS00213">
    <property type="entry name" value="LIPOCALIN"/>
    <property type="match status" value="1"/>
</dbReference>
<comment type="caution">
    <text evidence="4">The sequence shown here is derived from an EMBL/GenBank/DDBJ whole genome shotgun (WGS) entry which is preliminary data.</text>
</comment>
<dbReference type="InterPro" id="IPR002446">
    <property type="entry name" value="Lipocalin_bac"/>
</dbReference>
<evidence type="ECO:0000313" key="4">
    <source>
        <dbReference type="EMBL" id="TXI36827.1"/>
    </source>
</evidence>
<sequence>MLNNFIKVICIMSFLGLSACQSMPPIKTVAEVDLDRFMGDWFVIAAIPTIIENDPYNPVERYEKNPDGSIATTFSFNQSSFNGKLKTYHPTGFVVPGTGNAEWQMQFVWPFKSEYLIAYLSEDYQHTIIARNKRDYVWLMSRQPHLNREIYNDLVSKIQSMGYDTSKLRAFPQQLPTKK</sequence>
<dbReference type="PIRSF" id="PIRSF036893">
    <property type="entry name" value="Lipocalin_ApoD"/>
    <property type="match status" value="1"/>
</dbReference>
<keyword evidence="2" id="KW-0449">Lipoprotein</keyword>
<evidence type="ECO:0000313" key="5">
    <source>
        <dbReference type="Proteomes" id="UP000321374"/>
    </source>
</evidence>
<dbReference type="InterPro" id="IPR012674">
    <property type="entry name" value="Calycin"/>
</dbReference>
<dbReference type="GO" id="GO:0008289">
    <property type="term" value="F:lipid binding"/>
    <property type="evidence" value="ECO:0007669"/>
    <property type="project" value="UniProtKB-UniRule"/>
</dbReference>
<dbReference type="PANTHER" id="PTHR10612:SF34">
    <property type="entry name" value="APOLIPOPROTEIN D"/>
    <property type="match status" value="1"/>
</dbReference>
<dbReference type="CDD" id="cd19438">
    <property type="entry name" value="lipocalin_Blc-like"/>
    <property type="match status" value="1"/>
</dbReference>
<gene>
    <name evidence="4" type="ORF">E6Q51_04770</name>
</gene>
<dbReference type="AlphaFoldDB" id="A0A5C7WGD1"/>
<dbReference type="InterPro" id="IPR022272">
    <property type="entry name" value="Lipocalin_CS"/>
</dbReference>
<name>A0A5C7WGD1_METME</name>
<dbReference type="InterPro" id="IPR047202">
    <property type="entry name" value="Lipocalin_Blc-like_dom"/>
</dbReference>
<evidence type="ECO:0000256" key="2">
    <source>
        <dbReference type="PIRNR" id="PIRNR036893"/>
    </source>
</evidence>
<dbReference type="SUPFAM" id="SSF50814">
    <property type="entry name" value="Lipocalins"/>
    <property type="match status" value="1"/>
</dbReference>
<protein>
    <recommendedName>
        <fullName evidence="2">Outer membrane lipoprotein Blc</fullName>
    </recommendedName>
</protein>
<dbReference type="EMBL" id="SSGG01000076">
    <property type="protein sequence ID" value="TXI36827.1"/>
    <property type="molecule type" value="Genomic_DNA"/>
</dbReference>
<feature type="domain" description="Lipocalin/cytosolic fatty-acid binding" evidence="3">
    <location>
        <begin position="32"/>
        <end position="173"/>
    </location>
</feature>
<comment type="subcellular location">
    <subcellularLocation>
        <location evidence="2">Cell outer membrane</location>
    </subcellularLocation>
</comment>
<dbReference type="PANTHER" id="PTHR10612">
    <property type="entry name" value="APOLIPOPROTEIN D"/>
    <property type="match status" value="1"/>
</dbReference>
<dbReference type="PRINTS" id="PR01171">
    <property type="entry name" value="BCTLIPOCALIN"/>
</dbReference>
<comment type="subunit">
    <text evidence="2">Homodimer.</text>
</comment>
<dbReference type="InterPro" id="IPR000566">
    <property type="entry name" value="Lipocln_cytosolic_FA-bd_dom"/>
</dbReference>
<keyword evidence="2" id="KW-0472">Membrane</keyword>
<dbReference type="GO" id="GO:0006950">
    <property type="term" value="P:response to stress"/>
    <property type="evidence" value="ECO:0007669"/>
    <property type="project" value="UniProtKB-ARBA"/>
</dbReference>
<evidence type="ECO:0000259" key="3">
    <source>
        <dbReference type="Pfam" id="PF08212"/>
    </source>
</evidence>
<dbReference type="Proteomes" id="UP000321374">
    <property type="component" value="Unassembled WGS sequence"/>
</dbReference>
<proteinExistence type="inferred from homology"/>
<dbReference type="STRING" id="1122236.GCA_000378225_00227"/>
<dbReference type="Pfam" id="PF08212">
    <property type="entry name" value="Lipocalin_2"/>
    <property type="match status" value="1"/>
</dbReference>
<dbReference type="GO" id="GO:0009279">
    <property type="term" value="C:cell outer membrane"/>
    <property type="evidence" value="ECO:0007669"/>
    <property type="project" value="UniProtKB-SubCell"/>
</dbReference>
<comment type="similarity">
    <text evidence="1 2">Belongs to the calycin superfamily. Lipocalin family.</text>
</comment>